<dbReference type="SUPFAM" id="SSF57845">
    <property type="entry name" value="B-box zinc-binding domain"/>
    <property type="match status" value="1"/>
</dbReference>
<name>A0A8B6ET67_MYTGA</name>
<accession>A0A8B6ET67</accession>
<keyword evidence="1" id="KW-0479">Metal-binding</keyword>
<dbReference type="SUPFAM" id="SSF63829">
    <property type="entry name" value="Calcium-dependent phosphotriesterase"/>
    <property type="match status" value="1"/>
</dbReference>
<keyword evidence="1" id="KW-0863">Zinc-finger</keyword>
<reference evidence="3" key="1">
    <citation type="submission" date="2018-11" db="EMBL/GenBank/DDBJ databases">
        <authorList>
            <person name="Alioto T."/>
            <person name="Alioto T."/>
        </authorList>
    </citation>
    <scope>NUCLEOTIDE SEQUENCE</scope>
</reference>
<dbReference type="CDD" id="cd19757">
    <property type="entry name" value="Bbox1"/>
    <property type="match status" value="1"/>
</dbReference>
<proteinExistence type="predicted"/>
<dbReference type="OrthoDB" id="6057171at2759"/>
<sequence>MAFSLPVNLAQTPAFCQFCEVSSDIQWKCINCNLFLCRLCTSKIHSKIKSIDVHEIISLKEIGTDNAANSHRKIDLQTISCAVHDDKICCVYCRHCNLPVCSRCLTQAHQHHKYRELKEVYKEKHSEIRELYDKVELGIPTFLEEESMLQEILSSGEREFKENKANIIQQKEYLKEIVTNHSERLLKNLEEQWWKNKYAILKKLVKTTQAKDKLFSERDHLEKTLQSHRSLDILNATIASEKCLPEIEESISVNLQHVKFIRKTLSEQDTIKKIFGSIYNVPDLQLAHTYQTNFEIVEKVIICDNNTVYIGGVKDKLQKVKFHEYDLLVEYEVNLSVYDMVPFKNGNILISSKENDLKLVSNYGKVSSFKTFSPLETLCVHANDQNSIYLGLVGPQNSTTVDVTRKIVVVDEDGNIHHSYEYDRNNQRLFTRPHRITTYKNCMVIIDLQKFGGRVILLHPGGYIVWDYIGCDYPYFEEIEFDPRDLFVSSADIILISDYNHAIHFLNLDGEVISVCDLRKEFGIEFPFCTCIDKKGTLWVSGQNLENEVAEIFGLRMK</sequence>
<evidence type="ECO:0000259" key="2">
    <source>
        <dbReference type="PROSITE" id="PS50119"/>
    </source>
</evidence>
<evidence type="ECO:0000313" key="3">
    <source>
        <dbReference type="EMBL" id="VDI38686.1"/>
    </source>
</evidence>
<gene>
    <name evidence="3" type="ORF">MGAL_10B032906</name>
</gene>
<dbReference type="Gene3D" id="3.30.160.60">
    <property type="entry name" value="Classic Zinc Finger"/>
    <property type="match status" value="1"/>
</dbReference>
<evidence type="ECO:0000256" key="1">
    <source>
        <dbReference type="PROSITE-ProRule" id="PRU00024"/>
    </source>
</evidence>
<dbReference type="EMBL" id="UYJE01005611">
    <property type="protein sequence ID" value="VDI38686.1"/>
    <property type="molecule type" value="Genomic_DNA"/>
</dbReference>
<dbReference type="GO" id="GO:0008270">
    <property type="term" value="F:zinc ion binding"/>
    <property type="evidence" value="ECO:0007669"/>
    <property type="project" value="UniProtKB-KW"/>
</dbReference>
<organism evidence="3 4">
    <name type="scientific">Mytilus galloprovincialis</name>
    <name type="common">Mediterranean mussel</name>
    <dbReference type="NCBI Taxonomy" id="29158"/>
    <lineage>
        <taxon>Eukaryota</taxon>
        <taxon>Metazoa</taxon>
        <taxon>Spiralia</taxon>
        <taxon>Lophotrochozoa</taxon>
        <taxon>Mollusca</taxon>
        <taxon>Bivalvia</taxon>
        <taxon>Autobranchia</taxon>
        <taxon>Pteriomorphia</taxon>
        <taxon>Mytilida</taxon>
        <taxon>Mytiloidea</taxon>
        <taxon>Mytilidae</taxon>
        <taxon>Mytilinae</taxon>
        <taxon>Mytilus</taxon>
    </lineage>
</organism>
<feature type="domain" description="B box-type" evidence="2">
    <location>
        <begin position="76"/>
        <end position="117"/>
    </location>
</feature>
<dbReference type="PANTHER" id="PTHR25462:SF296">
    <property type="entry name" value="MEIOTIC P26, ISOFORM F"/>
    <property type="match status" value="1"/>
</dbReference>
<protein>
    <submittedName>
        <fullName evidence="3">Tripartite motif-containing protein 9/67</fullName>
    </submittedName>
</protein>
<evidence type="ECO:0000313" key="4">
    <source>
        <dbReference type="Proteomes" id="UP000596742"/>
    </source>
</evidence>
<comment type="caution">
    <text evidence="3">The sequence shown here is derived from an EMBL/GenBank/DDBJ whole genome shotgun (WGS) entry which is preliminary data.</text>
</comment>
<dbReference type="PROSITE" id="PS50119">
    <property type="entry name" value="ZF_BBOX"/>
    <property type="match status" value="1"/>
</dbReference>
<keyword evidence="1" id="KW-0862">Zinc</keyword>
<keyword evidence="4" id="KW-1185">Reference proteome</keyword>
<dbReference type="InterPro" id="IPR000315">
    <property type="entry name" value="Znf_B-box"/>
</dbReference>
<dbReference type="PANTHER" id="PTHR25462">
    <property type="entry name" value="BONUS, ISOFORM C-RELATED"/>
    <property type="match status" value="1"/>
</dbReference>
<dbReference type="AlphaFoldDB" id="A0A8B6ET67"/>
<dbReference type="InterPro" id="IPR047153">
    <property type="entry name" value="TRIM45/56/19-like"/>
</dbReference>
<dbReference type="Proteomes" id="UP000596742">
    <property type="component" value="Unassembled WGS sequence"/>
</dbReference>